<gene>
    <name evidence="2" type="ORF">ABB27_05335</name>
</gene>
<accession>A0A0R0CW56</accession>
<organism evidence="2 3">
    <name type="scientific">Stenotrophomonas terrae</name>
    <dbReference type="NCBI Taxonomy" id="405446"/>
    <lineage>
        <taxon>Bacteria</taxon>
        <taxon>Pseudomonadati</taxon>
        <taxon>Pseudomonadota</taxon>
        <taxon>Gammaproteobacteria</taxon>
        <taxon>Lysobacterales</taxon>
        <taxon>Lysobacteraceae</taxon>
        <taxon>Stenotrophomonas</taxon>
    </lineage>
</organism>
<sequence>MIRRSLSVLLPSLLATAVLAGCDSSNKQNAASATTPTASPAALPLFETFGDLHRDIGSSVPLAQRYFDQGLRLAYGFNHEAAGRAFAEAARLDPACAMCVWGQALVLGPNINLPMDPAVSKDAHALAARANTLIAAARPVDQALILALQQRYADPAPEDRKPLDRAYADAMAAVVAQYPHDDDAATLYAEALMDLSPWAYWQDGKPAEFTQKLVGELERVLARNPRHIGAVHYYIHAMESSPEPKRAEPHADALAALAPGSGHLVHMPAHIYIRVGRYHDATMTNLAATTADKDFLAVCRGSNGVYPLGYVPHNWHFATMTTGLTGSRTLSMQAARQTAERADQKTMGEAPMQFMQQFVVTPLLTQVRFGDWDAILADTSAATELPYPTAIRHFARGMAHARNANLEAAAVEADALHAIATDPQMAQISFFDINHADGVLQVADALLRGELLRAQGNTREAIIALRQAAAAEDALAYNEPADWPLPVRPYLGAALLEAGDATAAAEAFNQDLKTYPANGWALFGLAQAQQALGETEAAAESRRQQAAAWQWADAPLTAARY</sequence>
<dbReference type="RefSeq" id="WP_057627194.1">
    <property type="nucleotide sequence ID" value="NZ_LDJJ01000014.1"/>
</dbReference>
<dbReference type="PROSITE" id="PS51257">
    <property type="entry name" value="PROKAR_LIPOPROTEIN"/>
    <property type="match status" value="1"/>
</dbReference>
<dbReference type="EMBL" id="LDJJ01000014">
    <property type="protein sequence ID" value="KRG69924.1"/>
    <property type="molecule type" value="Genomic_DNA"/>
</dbReference>
<dbReference type="Gene3D" id="1.25.40.10">
    <property type="entry name" value="Tetratricopeptide repeat domain"/>
    <property type="match status" value="1"/>
</dbReference>
<dbReference type="PANTHER" id="PTHR45588:SF1">
    <property type="entry name" value="WW DOMAIN-CONTAINING PROTEIN"/>
    <property type="match status" value="1"/>
</dbReference>
<dbReference type="InterPro" id="IPR011990">
    <property type="entry name" value="TPR-like_helical_dom_sf"/>
</dbReference>
<dbReference type="PATRIC" id="fig|405446.3.peg.382"/>
<dbReference type="Proteomes" id="UP000051863">
    <property type="component" value="Unassembled WGS sequence"/>
</dbReference>
<feature type="chain" id="PRO_5006394660" description="Tetratricopeptide repeat protein" evidence="1">
    <location>
        <begin position="21"/>
        <end position="561"/>
    </location>
</feature>
<feature type="signal peptide" evidence="1">
    <location>
        <begin position="1"/>
        <end position="20"/>
    </location>
</feature>
<comment type="caution">
    <text evidence="2">The sequence shown here is derived from an EMBL/GenBank/DDBJ whole genome shotgun (WGS) entry which is preliminary data.</text>
</comment>
<keyword evidence="3" id="KW-1185">Reference proteome</keyword>
<name>A0A0R0CW56_9GAMM</name>
<keyword evidence="1" id="KW-0732">Signal</keyword>
<proteinExistence type="predicted"/>
<dbReference type="PANTHER" id="PTHR45588">
    <property type="entry name" value="TPR DOMAIN-CONTAINING PROTEIN"/>
    <property type="match status" value="1"/>
</dbReference>
<dbReference type="OrthoDB" id="9778494at2"/>
<evidence type="ECO:0000313" key="3">
    <source>
        <dbReference type="Proteomes" id="UP000051863"/>
    </source>
</evidence>
<evidence type="ECO:0008006" key="4">
    <source>
        <dbReference type="Google" id="ProtNLM"/>
    </source>
</evidence>
<evidence type="ECO:0000256" key="1">
    <source>
        <dbReference type="SAM" id="SignalP"/>
    </source>
</evidence>
<reference evidence="2 3" key="1">
    <citation type="submission" date="2015-05" db="EMBL/GenBank/DDBJ databases">
        <title>Genome sequencing and analysis of members of genus Stenotrophomonas.</title>
        <authorList>
            <person name="Patil P.P."/>
            <person name="Midha S."/>
            <person name="Patil P.B."/>
        </authorList>
    </citation>
    <scope>NUCLEOTIDE SEQUENCE [LARGE SCALE GENOMIC DNA]</scope>
    <source>
        <strain evidence="2 3">DSM 18941</strain>
    </source>
</reference>
<dbReference type="SUPFAM" id="SSF48452">
    <property type="entry name" value="TPR-like"/>
    <property type="match status" value="1"/>
</dbReference>
<protein>
    <recommendedName>
        <fullName evidence="4">Tetratricopeptide repeat protein</fullName>
    </recommendedName>
</protein>
<evidence type="ECO:0000313" key="2">
    <source>
        <dbReference type="EMBL" id="KRG69924.1"/>
    </source>
</evidence>
<dbReference type="AlphaFoldDB" id="A0A0R0CW56"/>